<gene>
    <name evidence="7" type="ORF">SAMN05421881_100955</name>
</gene>
<dbReference type="GO" id="GO:0003824">
    <property type="term" value="F:catalytic activity"/>
    <property type="evidence" value="ECO:0007669"/>
    <property type="project" value="UniProtKB-ARBA"/>
</dbReference>
<dbReference type="InterPro" id="IPR035919">
    <property type="entry name" value="EAL_sf"/>
</dbReference>
<dbReference type="SUPFAM" id="SSF141868">
    <property type="entry name" value="EAL domain-like"/>
    <property type="match status" value="1"/>
</dbReference>
<protein>
    <submittedName>
        <fullName evidence="7">PAS domain S-box-containing protein/diguanylate cyclase (GGDEF) domain-containing protein</fullName>
    </submittedName>
</protein>
<dbReference type="PANTHER" id="PTHR44757:SF2">
    <property type="entry name" value="BIOFILM ARCHITECTURE MAINTENANCE PROTEIN MBAA"/>
    <property type="match status" value="1"/>
</dbReference>
<dbReference type="InterPro" id="IPR000014">
    <property type="entry name" value="PAS"/>
</dbReference>
<accession>A0A1H3EUY5</accession>
<dbReference type="CDD" id="cd00130">
    <property type="entry name" value="PAS"/>
    <property type="match status" value="1"/>
</dbReference>
<dbReference type="SUPFAM" id="SSF52172">
    <property type="entry name" value="CheY-like"/>
    <property type="match status" value="1"/>
</dbReference>
<dbReference type="PROSITE" id="PS50887">
    <property type="entry name" value="GGDEF"/>
    <property type="match status" value="1"/>
</dbReference>
<feature type="domain" description="PAS" evidence="3">
    <location>
        <begin position="134"/>
        <end position="207"/>
    </location>
</feature>
<dbReference type="CDD" id="cd01949">
    <property type="entry name" value="GGDEF"/>
    <property type="match status" value="1"/>
</dbReference>
<dbReference type="SUPFAM" id="SSF55785">
    <property type="entry name" value="PYP-like sensor domain (PAS domain)"/>
    <property type="match status" value="1"/>
</dbReference>
<evidence type="ECO:0000259" key="2">
    <source>
        <dbReference type="PROSITE" id="PS50110"/>
    </source>
</evidence>
<evidence type="ECO:0000259" key="5">
    <source>
        <dbReference type="PROSITE" id="PS50883"/>
    </source>
</evidence>
<dbReference type="AlphaFoldDB" id="A0A1H3EUY5"/>
<organism evidence="7 8">
    <name type="scientific">Nitrosomonas halophila</name>
    <dbReference type="NCBI Taxonomy" id="44576"/>
    <lineage>
        <taxon>Bacteria</taxon>
        <taxon>Pseudomonadati</taxon>
        <taxon>Pseudomonadota</taxon>
        <taxon>Betaproteobacteria</taxon>
        <taxon>Nitrosomonadales</taxon>
        <taxon>Nitrosomonadaceae</taxon>
        <taxon>Nitrosomonas</taxon>
    </lineage>
</organism>
<evidence type="ECO:0000256" key="1">
    <source>
        <dbReference type="PROSITE-ProRule" id="PRU00169"/>
    </source>
</evidence>
<dbReference type="Proteomes" id="UP000198640">
    <property type="component" value="Unassembled WGS sequence"/>
</dbReference>
<feature type="domain" description="EAL" evidence="5">
    <location>
        <begin position="438"/>
        <end position="690"/>
    </location>
</feature>
<dbReference type="Gene3D" id="3.30.70.270">
    <property type="match status" value="1"/>
</dbReference>
<dbReference type="InterPro" id="IPR001633">
    <property type="entry name" value="EAL_dom"/>
</dbReference>
<dbReference type="SMART" id="SM00091">
    <property type="entry name" value="PAS"/>
    <property type="match status" value="1"/>
</dbReference>
<dbReference type="InterPro" id="IPR029787">
    <property type="entry name" value="Nucleotide_cyclase"/>
</dbReference>
<sequence length="697" mass="76674">MTHRILVITNDAAIGGKLTAICQETTVGTFNVEQAERLADGLERLGHAIFDAIVVDLSPPDSRGMAPIGRLLAIAPQISILAIGPTDDGKLATEAVAHGAQDYLPKAYCGHPLLPHVLHSSIRRKAIEQSLFIEKTRTETALDHISEAIIGTDQSGHINYLNLAAENMTGWSREEARGQAIGKVLRIIDSHSHQATPNPVELTLQQDKTTTLEAGAIMLRRDGSETAIEYSVAPLHDAGNRLIGAIMIFHDITAAQAVIAKMAYLAQHDALTNLPNRVLLDDRITQAIAWARRHGTKLALLFLDLDNFKHINDSLGHATGDKLLQSVAQRLRGCVRSSDTISRLGGDEFVILVMQDKYAQNAVRTADKILAALATPHAIDEHDLHVTTSIGISVYPVDGQDAETLIKHADIAMYHAKEKGRNNYQFFKDEMNVRVVERLAIETHLHHALARDEFILHYQPKISLKTGRIIGAEALLRWMHPEWGLLRPERFLQIAEDCGMILPIGRWVLHNACTQARHWEKAKLEFGSLAINISALEFRHKDFIRDIAAVLSETGLSPHRLQLEIAEGVLMRDVESSLAILKQLKDMGIQLALDDFGTGCSSLKHLHRLPIDILKIDHSFIQAIGGSNGTLVSAAIAMGASLKQRTTAEGIEKPEQLIFLRTQHCDEGQGNLFSQPLAAGQFSQLLASGCHPEKPRK</sequence>
<feature type="modified residue" description="4-aspartylphosphate" evidence="1">
    <location>
        <position position="56"/>
    </location>
</feature>
<dbReference type="InterPro" id="IPR000700">
    <property type="entry name" value="PAS-assoc_C"/>
</dbReference>
<dbReference type="PROSITE" id="PS50883">
    <property type="entry name" value="EAL"/>
    <property type="match status" value="1"/>
</dbReference>
<dbReference type="Gene3D" id="3.20.20.450">
    <property type="entry name" value="EAL domain"/>
    <property type="match status" value="1"/>
</dbReference>
<feature type="domain" description="Response regulatory" evidence="2">
    <location>
        <begin position="4"/>
        <end position="121"/>
    </location>
</feature>
<dbReference type="InterPro" id="IPR000160">
    <property type="entry name" value="GGDEF_dom"/>
</dbReference>
<dbReference type="InterPro" id="IPR001789">
    <property type="entry name" value="Sig_transdc_resp-reg_receiver"/>
</dbReference>
<dbReference type="SUPFAM" id="SSF55073">
    <property type="entry name" value="Nucleotide cyclase"/>
    <property type="match status" value="1"/>
</dbReference>
<feature type="domain" description="PAC" evidence="4">
    <location>
        <begin position="210"/>
        <end position="264"/>
    </location>
</feature>
<dbReference type="Pfam" id="PF00990">
    <property type="entry name" value="GGDEF"/>
    <property type="match status" value="1"/>
</dbReference>
<dbReference type="CDD" id="cd01948">
    <property type="entry name" value="EAL"/>
    <property type="match status" value="1"/>
</dbReference>
<dbReference type="PROSITE" id="PS50110">
    <property type="entry name" value="RESPONSE_REGULATORY"/>
    <property type="match status" value="1"/>
</dbReference>
<dbReference type="InterPro" id="IPR011006">
    <property type="entry name" value="CheY-like_superfamily"/>
</dbReference>
<dbReference type="GO" id="GO:0000160">
    <property type="term" value="P:phosphorelay signal transduction system"/>
    <property type="evidence" value="ECO:0007669"/>
    <property type="project" value="InterPro"/>
</dbReference>
<dbReference type="FunFam" id="3.30.70.270:FF:000001">
    <property type="entry name" value="Diguanylate cyclase domain protein"/>
    <property type="match status" value="1"/>
</dbReference>
<dbReference type="PROSITE" id="PS50112">
    <property type="entry name" value="PAS"/>
    <property type="match status" value="1"/>
</dbReference>
<evidence type="ECO:0000259" key="4">
    <source>
        <dbReference type="PROSITE" id="PS50113"/>
    </source>
</evidence>
<dbReference type="Gene3D" id="3.40.50.2300">
    <property type="match status" value="1"/>
</dbReference>
<name>A0A1H3EUY5_9PROT</name>
<reference evidence="7 8" key="1">
    <citation type="submission" date="2016-10" db="EMBL/GenBank/DDBJ databases">
        <authorList>
            <person name="de Groot N.N."/>
        </authorList>
    </citation>
    <scope>NUCLEOTIDE SEQUENCE [LARGE SCALE GENOMIC DNA]</scope>
    <source>
        <strain evidence="7 8">Nm1</strain>
    </source>
</reference>
<evidence type="ECO:0000259" key="3">
    <source>
        <dbReference type="PROSITE" id="PS50112"/>
    </source>
</evidence>
<dbReference type="InterPro" id="IPR013767">
    <property type="entry name" value="PAS_fold"/>
</dbReference>
<dbReference type="PANTHER" id="PTHR44757">
    <property type="entry name" value="DIGUANYLATE CYCLASE DGCP"/>
    <property type="match status" value="1"/>
</dbReference>
<proteinExistence type="predicted"/>
<dbReference type="EMBL" id="FNOY01000009">
    <property type="protein sequence ID" value="SDX82445.1"/>
    <property type="molecule type" value="Genomic_DNA"/>
</dbReference>
<dbReference type="RefSeq" id="WP_090412264.1">
    <property type="nucleotide sequence ID" value="NZ_FNOY01000009.1"/>
</dbReference>
<dbReference type="NCBIfam" id="TIGR00229">
    <property type="entry name" value="sensory_box"/>
    <property type="match status" value="1"/>
</dbReference>
<dbReference type="Pfam" id="PF00563">
    <property type="entry name" value="EAL"/>
    <property type="match status" value="1"/>
</dbReference>
<dbReference type="Pfam" id="PF00989">
    <property type="entry name" value="PAS"/>
    <property type="match status" value="1"/>
</dbReference>
<dbReference type="GO" id="GO:0006355">
    <property type="term" value="P:regulation of DNA-templated transcription"/>
    <property type="evidence" value="ECO:0007669"/>
    <property type="project" value="InterPro"/>
</dbReference>
<dbReference type="PROSITE" id="PS50113">
    <property type="entry name" value="PAC"/>
    <property type="match status" value="1"/>
</dbReference>
<dbReference type="SMART" id="SM00052">
    <property type="entry name" value="EAL"/>
    <property type="match status" value="1"/>
</dbReference>
<dbReference type="STRING" id="44576.SAMN05421881_100955"/>
<dbReference type="InterPro" id="IPR035965">
    <property type="entry name" value="PAS-like_dom_sf"/>
</dbReference>
<dbReference type="Gene3D" id="3.30.450.20">
    <property type="entry name" value="PAS domain"/>
    <property type="match status" value="1"/>
</dbReference>
<evidence type="ECO:0000259" key="6">
    <source>
        <dbReference type="PROSITE" id="PS50887"/>
    </source>
</evidence>
<dbReference type="OrthoDB" id="9813903at2"/>
<dbReference type="CDD" id="cd00156">
    <property type="entry name" value="REC"/>
    <property type="match status" value="1"/>
</dbReference>
<keyword evidence="1" id="KW-0597">Phosphoprotein</keyword>
<dbReference type="Pfam" id="PF00072">
    <property type="entry name" value="Response_reg"/>
    <property type="match status" value="1"/>
</dbReference>
<dbReference type="SMART" id="SM00267">
    <property type="entry name" value="GGDEF"/>
    <property type="match status" value="1"/>
</dbReference>
<dbReference type="InterPro" id="IPR052155">
    <property type="entry name" value="Biofilm_reg_signaling"/>
</dbReference>
<feature type="domain" description="GGDEF" evidence="6">
    <location>
        <begin position="296"/>
        <end position="429"/>
    </location>
</feature>
<dbReference type="InterPro" id="IPR043128">
    <property type="entry name" value="Rev_trsase/Diguanyl_cyclase"/>
</dbReference>
<evidence type="ECO:0000313" key="8">
    <source>
        <dbReference type="Proteomes" id="UP000198640"/>
    </source>
</evidence>
<dbReference type="NCBIfam" id="TIGR00254">
    <property type="entry name" value="GGDEF"/>
    <property type="match status" value="1"/>
</dbReference>
<evidence type="ECO:0000313" key="7">
    <source>
        <dbReference type="EMBL" id="SDX82445.1"/>
    </source>
</evidence>
<keyword evidence="8" id="KW-1185">Reference proteome</keyword>